<evidence type="ECO:0000313" key="8">
    <source>
        <dbReference type="EMBL" id="BAJ76271.1"/>
    </source>
</evidence>
<dbReference type="PRINTS" id="PR00035">
    <property type="entry name" value="HTHGNTR"/>
</dbReference>
<dbReference type="EMBL" id="AP012052">
    <property type="protein sequence ID" value="BAJ76271.1"/>
    <property type="molecule type" value="Genomic_DNA"/>
</dbReference>
<evidence type="ECO:0000256" key="1">
    <source>
        <dbReference type="ARBA" id="ARBA00005384"/>
    </source>
</evidence>
<evidence type="ECO:0000256" key="5">
    <source>
        <dbReference type="ARBA" id="ARBA00023163"/>
    </source>
</evidence>
<dbReference type="Pfam" id="PF00392">
    <property type="entry name" value="GntR"/>
    <property type="match status" value="1"/>
</dbReference>
<protein>
    <submittedName>
        <fullName evidence="8">Transcriptional regulator containing a DNA-binding HTH domain and an aminotransferase domain (MocR family) and their eukaryotic orthologs</fullName>
    </submittedName>
</protein>
<dbReference type="CDD" id="cd07377">
    <property type="entry name" value="WHTH_GntR"/>
    <property type="match status" value="1"/>
</dbReference>
<dbReference type="InterPro" id="IPR051446">
    <property type="entry name" value="HTH_trans_reg/aminotransferase"/>
</dbReference>
<dbReference type="Pfam" id="PF00155">
    <property type="entry name" value="Aminotran_1_2"/>
    <property type="match status" value="1"/>
</dbReference>
<dbReference type="Proteomes" id="UP000008975">
    <property type="component" value="Chromosome"/>
</dbReference>
<dbReference type="SMART" id="SM00345">
    <property type="entry name" value="HTH_GNTR"/>
    <property type="match status" value="1"/>
</dbReference>
<feature type="domain" description="HTH gntR-type" evidence="7">
    <location>
        <begin position="46"/>
        <end position="114"/>
    </location>
</feature>
<dbReference type="Gene3D" id="3.40.640.10">
    <property type="entry name" value="Type I PLP-dependent aspartate aminotransferase-like (Major domain)"/>
    <property type="match status" value="1"/>
</dbReference>
<keyword evidence="8" id="KW-0808">Transferase</keyword>
<feature type="region of interest" description="Disordered" evidence="6">
    <location>
        <begin position="104"/>
        <end position="125"/>
    </location>
</feature>
<reference key="2">
    <citation type="submission" date="2011-02" db="EMBL/GenBank/DDBJ databases">
        <title>Genome sequence of Microbacterium testaceum StLB037.</title>
        <authorList>
            <person name="Morohoshi T."/>
            <person name="Wang W.Z."/>
            <person name="Someya N."/>
            <person name="Ikeda T."/>
        </authorList>
    </citation>
    <scope>NUCLEOTIDE SEQUENCE</scope>
    <source>
        <strain>StLB037</strain>
    </source>
</reference>
<dbReference type="PANTHER" id="PTHR46577:SF1">
    <property type="entry name" value="HTH-TYPE TRANSCRIPTIONAL REGULATORY PROTEIN GABR"/>
    <property type="match status" value="1"/>
</dbReference>
<dbReference type="GO" id="GO:0008483">
    <property type="term" value="F:transaminase activity"/>
    <property type="evidence" value="ECO:0007669"/>
    <property type="project" value="UniProtKB-KW"/>
</dbReference>
<dbReference type="GO" id="GO:0030170">
    <property type="term" value="F:pyridoxal phosphate binding"/>
    <property type="evidence" value="ECO:0007669"/>
    <property type="project" value="InterPro"/>
</dbReference>
<reference evidence="8 9" key="1">
    <citation type="journal article" date="2011" name="J. Bacteriol.">
        <title>Genome sequence of Microbacterium testaceum StLB037, an N-acylhomoserine lactone-degrading bacterium isolated from potato leaves.</title>
        <authorList>
            <person name="Morohoshi T."/>
            <person name="Wang W.-Z."/>
            <person name="Someya N."/>
            <person name="Ikeda T."/>
        </authorList>
    </citation>
    <scope>NUCLEOTIDE SEQUENCE [LARGE SCALE GENOMIC DNA]</scope>
    <source>
        <strain evidence="8 9">StLB037</strain>
    </source>
</reference>
<evidence type="ECO:0000256" key="2">
    <source>
        <dbReference type="ARBA" id="ARBA00022898"/>
    </source>
</evidence>
<keyword evidence="5" id="KW-0804">Transcription</keyword>
<dbReference type="CDD" id="cd00609">
    <property type="entry name" value="AAT_like"/>
    <property type="match status" value="1"/>
</dbReference>
<dbReference type="InterPro" id="IPR000524">
    <property type="entry name" value="Tscrpt_reg_HTH_GntR"/>
</dbReference>
<keyword evidence="4 8" id="KW-0238">DNA-binding</keyword>
<dbReference type="InterPro" id="IPR036388">
    <property type="entry name" value="WH-like_DNA-bd_sf"/>
</dbReference>
<dbReference type="PANTHER" id="PTHR46577">
    <property type="entry name" value="HTH-TYPE TRANSCRIPTIONAL REGULATORY PROTEIN GABR"/>
    <property type="match status" value="1"/>
</dbReference>
<dbReference type="InterPro" id="IPR015424">
    <property type="entry name" value="PyrdxlP-dep_Trfase"/>
</dbReference>
<evidence type="ECO:0000256" key="6">
    <source>
        <dbReference type="SAM" id="MobiDB-lite"/>
    </source>
</evidence>
<dbReference type="SUPFAM" id="SSF46785">
    <property type="entry name" value="Winged helix' DNA-binding domain"/>
    <property type="match status" value="1"/>
</dbReference>
<accession>E8NDK5</accession>
<keyword evidence="2" id="KW-0663">Pyridoxal phosphate</keyword>
<dbReference type="HOGENOM" id="CLU_017584_0_0_11"/>
<comment type="similarity">
    <text evidence="1">In the C-terminal section; belongs to the class-I pyridoxal-phosphate-dependent aminotransferase family.</text>
</comment>
<dbReference type="GO" id="GO:0003700">
    <property type="term" value="F:DNA-binding transcription factor activity"/>
    <property type="evidence" value="ECO:0007669"/>
    <property type="project" value="InterPro"/>
</dbReference>
<proteinExistence type="inferred from homology"/>
<dbReference type="PROSITE" id="PS50949">
    <property type="entry name" value="HTH_GNTR"/>
    <property type="match status" value="1"/>
</dbReference>
<organism evidence="8 9">
    <name type="scientific">Microbacterium testaceum (strain StLB037)</name>
    <dbReference type="NCBI Taxonomy" id="979556"/>
    <lineage>
        <taxon>Bacteria</taxon>
        <taxon>Bacillati</taxon>
        <taxon>Actinomycetota</taxon>
        <taxon>Actinomycetes</taxon>
        <taxon>Micrococcales</taxon>
        <taxon>Microbacteriaceae</taxon>
        <taxon>Microbacterium</taxon>
    </lineage>
</organism>
<dbReference type="SUPFAM" id="SSF53383">
    <property type="entry name" value="PLP-dependent transferases"/>
    <property type="match status" value="1"/>
</dbReference>
<dbReference type="Gene3D" id="1.10.10.10">
    <property type="entry name" value="Winged helix-like DNA-binding domain superfamily/Winged helix DNA-binding domain"/>
    <property type="match status" value="1"/>
</dbReference>
<dbReference type="InterPro" id="IPR036390">
    <property type="entry name" value="WH_DNA-bd_sf"/>
</dbReference>
<evidence type="ECO:0000256" key="4">
    <source>
        <dbReference type="ARBA" id="ARBA00023125"/>
    </source>
</evidence>
<dbReference type="AlphaFoldDB" id="E8NDK5"/>
<gene>
    <name evidence="8" type="ordered locus">MTES_3307</name>
</gene>
<dbReference type="GO" id="GO:0003677">
    <property type="term" value="F:DNA binding"/>
    <property type="evidence" value="ECO:0007669"/>
    <property type="project" value="UniProtKB-KW"/>
</dbReference>
<dbReference type="KEGG" id="mts:MTES_3307"/>
<sequence length="497" mass="52924">MRSGIRGSNHRIGFLSRCQFPYCGLMDSRISARALAEALGGWRGQGPAYEALADAVRLLCLDNRIAPRTALPAERELSAALALSRTTVAAAYRSLRDTGHIESLRGSGSVTRPLPRNDPGGSTADTDAIDLQQASPAAWPGLPAVLAEVLQDASALVARSGYDVIGSVELRQAIADRYGERGIPTTADQILVTTGAQSAIHLVASVLLNRADRVLIETPTYPHAAEAFRYIGARLVGVPVSAETGWDLDRAAQTFARTLPSLAYLMPDFQNPTGRTMSPTEVAAFVAGAEATGTSLVLDETTAELNIDRRGSGTRFPESDLVIRIGSLGKTVWGGLRVGWIRAEADIIRRLASGRPVHDLGTPEVEQAVATRLLPRLDEIAVQRGDLLRTGRDALVRALRSAFGDWDIPNPDGGVSLWLGIGEPVSTPLVMNARSRGLFLSAGSRFATEGGHDRQLRMPFTAPPATLERAVDVLAAAWGDVRGEGQPSRLGELSAVV</sequence>
<evidence type="ECO:0000259" key="7">
    <source>
        <dbReference type="PROSITE" id="PS50949"/>
    </source>
</evidence>
<dbReference type="InterPro" id="IPR015421">
    <property type="entry name" value="PyrdxlP-dep_Trfase_major"/>
</dbReference>
<evidence type="ECO:0000313" key="9">
    <source>
        <dbReference type="Proteomes" id="UP000008975"/>
    </source>
</evidence>
<dbReference type="eggNOG" id="COG1167">
    <property type="taxonomic scope" value="Bacteria"/>
</dbReference>
<evidence type="ECO:0000256" key="3">
    <source>
        <dbReference type="ARBA" id="ARBA00023015"/>
    </source>
</evidence>
<name>E8NDK5_MICTS</name>
<keyword evidence="8" id="KW-0032">Aminotransferase</keyword>
<keyword evidence="3" id="KW-0805">Transcription regulation</keyword>
<dbReference type="InterPro" id="IPR004839">
    <property type="entry name" value="Aminotransferase_I/II_large"/>
</dbReference>